<organism evidence="5 6">
    <name type="scientific">Alteromonas salexigens</name>
    <dbReference type="NCBI Taxonomy" id="2982530"/>
    <lineage>
        <taxon>Bacteria</taxon>
        <taxon>Pseudomonadati</taxon>
        <taxon>Pseudomonadota</taxon>
        <taxon>Gammaproteobacteria</taxon>
        <taxon>Alteromonadales</taxon>
        <taxon>Alteromonadaceae</taxon>
        <taxon>Alteromonas/Salinimonas group</taxon>
        <taxon>Alteromonas</taxon>
    </lineage>
</organism>
<dbReference type="EMBL" id="JAOTJC010000004">
    <property type="protein sequence ID" value="MCU7553370.1"/>
    <property type="molecule type" value="Genomic_DNA"/>
</dbReference>
<evidence type="ECO:0000256" key="2">
    <source>
        <dbReference type="ARBA" id="ARBA00034247"/>
    </source>
</evidence>
<dbReference type="InterPro" id="IPR029787">
    <property type="entry name" value="Nucleotide_cyclase"/>
</dbReference>
<dbReference type="PANTHER" id="PTHR45138:SF9">
    <property type="entry name" value="DIGUANYLATE CYCLASE DGCM-RELATED"/>
    <property type="match status" value="1"/>
</dbReference>
<feature type="transmembrane region" description="Helical" evidence="3">
    <location>
        <begin position="104"/>
        <end position="122"/>
    </location>
</feature>
<dbReference type="Gene3D" id="3.30.70.270">
    <property type="match status" value="1"/>
</dbReference>
<dbReference type="PANTHER" id="PTHR45138">
    <property type="entry name" value="REGULATORY COMPONENTS OF SENSORY TRANSDUCTION SYSTEM"/>
    <property type="match status" value="1"/>
</dbReference>
<comment type="catalytic activity">
    <reaction evidence="2">
        <text>2 GTP = 3',3'-c-di-GMP + 2 diphosphate</text>
        <dbReference type="Rhea" id="RHEA:24898"/>
        <dbReference type="ChEBI" id="CHEBI:33019"/>
        <dbReference type="ChEBI" id="CHEBI:37565"/>
        <dbReference type="ChEBI" id="CHEBI:58805"/>
        <dbReference type="EC" id="2.7.7.65"/>
    </reaction>
</comment>
<dbReference type="InterPro" id="IPR050469">
    <property type="entry name" value="Diguanylate_Cyclase"/>
</dbReference>
<dbReference type="EC" id="2.7.7.65" evidence="1"/>
<feature type="domain" description="GGDEF" evidence="4">
    <location>
        <begin position="222"/>
        <end position="359"/>
    </location>
</feature>
<evidence type="ECO:0000259" key="4">
    <source>
        <dbReference type="PROSITE" id="PS50887"/>
    </source>
</evidence>
<keyword evidence="3" id="KW-1133">Transmembrane helix</keyword>
<evidence type="ECO:0000313" key="5">
    <source>
        <dbReference type="EMBL" id="MCU7553370.1"/>
    </source>
</evidence>
<dbReference type="InterPro" id="IPR000160">
    <property type="entry name" value="GGDEF_dom"/>
</dbReference>
<evidence type="ECO:0000256" key="3">
    <source>
        <dbReference type="SAM" id="Phobius"/>
    </source>
</evidence>
<evidence type="ECO:0000256" key="1">
    <source>
        <dbReference type="ARBA" id="ARBA00012528"/>
    </source>
</evidence>
<feature type="transmembrane region" description="Helical" evidence="3">
    <location>
        <begin position="153"/>
        <end position="172"/>
    </location>
</feature>
<dbReference type="CDD" id="cd01949">
    <property type="entry name" value="GGDEF"/>
    <property type="match status" value="1"/>
</dbReference>
<name>A0ABT2VJG3_9ALTE</name>
<dbReference type="Pfam" id="PF00990">
    <property type="entry name" value="GGDEF"/>
    <property type="match status" value="1"/>
</dbReference>
<dbReference type="SMART" id="SM00267">
    <property type="entry name" value="GGDEF"/>
    <property type="match status" value="1"/>
</dbReference>
<feature type="transmembrane region" description="Helical" evidence="3">
    <location>
        <begin position="77"/>
        <end position="98"/>
    </location>
</feature>
<dbReference type="PROSITE" id="PS50887">
    <property type="entry name" value="GGDEF"/>
    <property type="match status" value="1"/>
</dbReference>
<dbReference type="Proteomes" id="UP001209257">
    <property type="component" value="Unassembled WGS sequence"/>
</dbReference>
<sequence>MFSTTPSVTSPYEITRLRGALLIGGVLVSIFVFADLILLPESLYTAYLINRFGLQLPLVVFALALTWWHKFNQIKETLFAVILVMFTYVNYGFLHYAWVTERFSFAYEGTILYTFYCIFALGVPFRLSLIAAVINVVGFILLMYMSPVYGERVMLAVGFVASSLFVGCYARYRLDHAMALLKSTNARLVVLSTRDELTGLLNRRALMEGAEYLLSLCKREKLTTGVIMADLDDFKKYNDAFGHQQGDEAIMMQAGILNEVFQRKSDVVGRYGGEEFMVMVSGLNEQEVTQQCEAVLNLWQERALPHAHGASHPVMGCSIGAVVSKPDVKTSLQALISQADKNLYEAKHRGRQTFYITCMPDKS</sequence>
<dbReference type="RefSeq" id="WP_262992073.1">
    <property type="nucleotide sequence ID" value="NZ_JAOTJC010000004.1"/>
</dbReference>
<feature type="transmembrane region" description="Helical" evidence="3">
    <location>
        <begin position="129"/>
        <end position="147"/>
    </location>
</feature>
<keyword evidence="3" id="KW-0812">Transmembrane</keyword>
<comment type="caution">
    <text evidence="5">The sequence shown here is derived from an EMBL/GenBank/DDBJ whole genome shotgun (WGS) entry which is preliminary data.</text>
</comment>
<dbReference type="SUPFAM" id="SSF55073">
    <property type="entry name" value="Nucleotide cyclase"/>
    <property type="match status" value="1"/>
</dbReference>
<accession>A0ABT2VJG3</accession>
<feature type="transmembrane region" description="Helical" evidence="3">
    <location>
        <begin position="44"/>
        <end position="65"/>
    </location>
</feature>
<gene>
    <name evidence="5" type="ORF">OCL06_02020</name>
</gene>
<keyword evidence="6" id="KW-1185">Reference proteome</keyword>
<feature type="transmembrane region" description="Helical" evidence="3">
    <location>
        <begin position="20"/>
        <end position="38"/>
    </location>
</feature>
<protein>
    <recommendedName>
        <fullName evidence="1">diguanylate cyclase</fullName>
        <ecNumber evidence="1">2.7.7.65</ecNumber>
    </recommendedName>
</protein>
<dbReference type="NCBIfam" id="TIGR00254">
    <property type="entry name" value="GGDEF"/>
    <property type="match status" value="1"/>
</dbReference>
<keyword evidence="3" id="KW-0472">Membrane</keyword>
<evidence type="ECO:0000313" key="6">
    <source>
        <dbReference type="Proteomes" id="UP001209257"/>
    </source>
</evidence>
<proteinExistence type="predicted"/>
<reference evidence="6" key="1">
    <citation type="submission" date="2023-07" db="EMBL/GenBank/DDBJ databases">
        <title>Study on multiphase classification of strain Alteromonas salexigens isolated from the Yellow Sea.</title>
        <authorList>
            <person name="Sun L."/>
        </authorList>
    </citation>
    <scope>NUCLEOTIDE SEQUENCE [LARGE SCALE GENOMIC DNA]</scope>
    <source>
        <strain evidence="6">ASW11-19</strain>
    </source>
</reference>
<dbReference type="InterPro" id="IPR043128">
    <property type="entry name" value="Rev_trsase/Diguanyl_cyclase"/>
</dbReference>